<dbReference type="InterPro" id="IPR006620">
    <property type="entry name" value="Pro_4_hyd_alph"/>
</dbReference>
<gene>
    <name evidence="8" type="ORF">LYSCAS_20740</name>
</gene>
<accession>A0ABN6FTL0</accession>
<dbReference type="Proteomes" id="UP000681317">
    <property type="component" value="Chromosome"/>
</dbReference>
<dbReference type="InterPro" id="IPR051559">
    <property type="entry name" value="HIF_prolyl_hydroxylases"/>
</dbReference>
<evidence type="ECO:0000256" key="5">
    <source>
        <dbReference type="ARBA" id="ARBA00023002"/>
    </source>
</evidence>
<evidence type="ECO:0000256" key="2">
    <source>
        <dbReference type="ARBA" id="ARBA00022723"/>
    </source>
</evidence>
<name>A0ABN6FTL0_9GAMM</name>
<keyword evidence="9" id="KW-1185">Reference proteome</keyword>
<dbReference type="InterPro" id="IPR005123">
    <property type="entry name" value="Oxoglu/Fe-dep_dioxygenase_dom"/>
</dbReference>
<dbReference type="SMART" id="SM00702">
    <property type="entry name" value="P4Hc"/>
    <property type="match status" value="1"/>
</dbReference>
<dbReference type="Gene3D" id="2.60.120.620">
    <property type="entry name" value="q2cbj1_9rhob like domain"/>
    <property type="match status" value="1"/>
</dbReference>
<dbReference type="PANTHER" id="PTHR12907:SF26">
    <property type="entry name" value="HIF PROLYL HYDROXYLASE, ISOFORM C"/>
    <property type="match status" value="1"/>
</dbReference>
<evidence type="ECO:0000256" key="4">
    <source>
        <dbReference type="ARBA" id="ARBA00022964"/>
    </source>
</evidence>
<dbReference type="PANTHER" id="PTHR12907">
    <property type="entry name" value="EGL NINE HOMOLOG-RELATED"/>
    <property type="match status" value="1"/>
</dbReference>
<organism evidence="8 9">
    <name type="scientific">Noviluteimonas caseinilytica</name>
    <dbReference type="NCBI Taxonomy" id="2675101"/>
    <lineage>
        <taxon>Bacteria</taxon>
        <taxon>Pseudomonadati</taxon>
        <taxon>Pseudomonadota</taxon>
        <taxon>Gammaproteobacteria</taxon>
        <taxon>Lysobacterales</taxon>
        <taxon>Lysobacteraceae</taxon>
        <taxon>Noviluteimonas</taxon>
    </lineage>
</organism>
<keyword evidence="4" id="KW-0223">Dioxygenase</keyword>
<reference evidence="8 9" key="1">
    <citation type="submission" date="2021-03" db="EMBL/GenBank/DDBJ databases">
        <title>Complete Genome Sequences of Two Lysobacter Strains Isolated from Sea Water (Lysobacter caseinilyticus) and Soil (Lysobacter helvus) in South Korea.</title>
        <authorList>
            <person name="Watanabe Y."/>
            <person name="Arakawa K."/>
        </authorList>
    </citation>
    <scope>NUCLEOTIDE SEQUENCE [LARGE SCALE GENOMIC DNA]</scope>
    <source>
        <strain evidence="8 9">KVB24</strain>
    </source>
</reference>
<dbReference type="InterPro" id="IPR044862">
    <property type="entry name" value="Pro_4_hyd_alph_FE2OG_OXY"/>
</dbReference>
<sequence>MSLLPDVDVRDPDALADALRTHGACRLQGFPGDAASAALRTDLLRLREDLPFVPASVGRGTGLAHHAATRGDATLWLDDPRAGLAAADYLGALGALCVALNRRLFQGLDHVEAHYAAYPAGARYTRHRDRFRDDDARVVSLVTYLNPGWGLDDGGALRLALDAGDVDVAPTSGSVCFLSELEHEVLPSTHARYSIAAWLRRRPARN</sequence>
<protein>
    <recommendedName>
        <fullName evidence="7">Fe2OG dioxygenase domain-containing protein</fullName>
    </recommendedName>
</protein>
<comment type="cofactor">
    <cofactor evidence="1">
        <name>L-ascorbate</name>
        <dbReference type="ChEBI" id="CHEBI:38290"/>
    </cofactor>
</comment>
<keyword evidence="3" id="KW-0847">Vitamin C</keyword>
<evidence type="ECO:0000259" key="7">
    <source>
        <dbReference type="PROSITE" id="PS51471"/>
    </source>
</evidence>
<dbReference type="EMBL" id="AP024545">
    <property type="protein sequence ID" value="BCT93050.1"/>
    <property type="molecule type" value="Genomic_DNA"/>
</dbReference>
<keyword evidence="2" id="KW-0479">Metal-binding</keyword>
<evidence type="ECO:0000256" key="3">
    <source>
        <dbReference type="ARBA" id="ARBA00022896"/>
    </source>
</evidence>
<dbReference type="RefSeq" id="WP_213433996.1">
    <property type="nucleotide sequence ID" value="NZ_AP024545.1"/>
</dbReference>
<evidence type="ECO:0000256" key="6">
    <source>
        <dbReference type="ARBA" id="ARBA00023004"/>
    </source>
</evidence>
<dbReference type="Pfam" id="PF13640">
    <property type="entry name" value="2OG-FeII_Oxy_3"/>
    <property type="match status" value="1"/>
</dbReference>
<keyword evidence="5" id="KW-0560">Oxidoreductase</keyword>
<evidence type="ECO:0000313" key="8">
    <source>
        <dbReference type="EMBL" id="BCT93050.1"/>
    </source>
</evidence>
<proteinExistence type="predicted"/>
<evidence type="ECO:0000313" key="9">
    <source>
        <dbReference type="Proteomes" id="UP000681317"/>
    </source>
</evidence>
<feature type="domain" description="Fe2OG dioxygenase" evidence="7">
    <location>
        <begin position="109"/>
        <end position="201"/>
    </location>
</feature>
<keyword evidence="6" id="KW-0408">Iron</keyword>
<dbReference type="PROSITE" id="PS51471">
    <property type="entry name" value="FE2OG_OXY"/>
    <property type="match status" value="1"/>
</dbReference>
<evidence type="ECO:0000256" key="1">
    <source>
        <dbReference type="ARBA" id="ARBA00001961"/>
    </source>
</evidence>